<evidence type="ECO:0000256" key="2">
    <source>
        <dbReference type="SAM" id="Phobius"/>
    </source>
</evidence>
<dbReference type="Proteomes" id="UP001150259">
    <property type="component" value="Unassembled WGS sequence"/>
</dbReference>
<comment type="caution">
    <text evidence="3">The sequence shown here is derived from an EMBL/GenBank/DDBJ whole genome shotgun (WGS) entry which is preliminary data.</text>
</comment>
<sequence>MAGLVRGRVLGGTLALAGVLALVPSVFWPTSSYTQPGITLGDGVTRDLVNLEWSWGKYAFLGAPEEMLSSEMSSPWGLAYLVLMLLIGLSGAVGWLVLHGGAGRLIGVAGTAVVASYAAHVLADRAIEQAMFYRPDDVVIRGTPVAGRFEQAALVLLILAVVAMLWHPLSSLAGSAWAVASRRAAAARLAEAAVLQPTDGEGRGGVILHGERRGDSPFSRRPGDRTPPESVGFTDPGPDERDAPTRPGGSSSD</sequence>
<keyword evidence="2" id="KW-0472">Membrane</keyword>
<evidence type="ECO:0000256" key="1">
    <source>
        <dbReference type="SAM" id="MobiDB-lite"/>
    </source>
</evidence>
<protein>
    <recommendedName>
        <fullName evidence="5">Integral membrane protein</fullName>
    </recommendedName>
</protein>
<keyword evidence="4" id="KW-1185">Reference proteome</keyword>
<proteinExistence type="predicted"/>
<reference evidence="3 4" key="1">
    <citation type="submission" date="2022-11" db="EMBL/GenBank/DDBJ databases">
        <title>Anaerobic phenanthrene biodegradation by a DNRA strain PheN6.</title>
        <authorList>
            <person name="Zhang Z."/>
        </authorList>
    </citation>
    <scope>NUCLEOTIDE SEQUENCE [LARGE SCALE GENOMIC DNA]</scope>
    <source>
        <strain evidence="3 4">PheN6</strain>
    </source>
</reference>
<feature type="region of interest" description="Disordered" evidence="1">
    <location>
        <begin position="200"/>
        <end position="253"/>
    </location>
</feature>
<keyword evidence="2" id="KW-0812">Transmembrane</keyword>
<feature type="transmembrane region" description="Helical" evidence="2">
    <location>
        <begin position="105"/>
        <end position="123"/>
    </location>
</feature>
<feature type="transmembrane region" description="Helical" evidence="2">
    <location>
        <begin position="77"/>
        <end position="98"/>
    </location>
</feature>
<evidence type="ECO:0000313" key="3">
    <source>
        <dbReference type="EMBL" id="MDC5697622.1"/>
    </source>
</evidence>
<evidence type="ECO:0008006" key="5">
    <source>
        <dbReference type="Google" id="ProtNLM"/>
    </source>
</evidence>
<keyword evidence="2" id="KW-1133">Transmembrane helix</keyword>
<feature type="transmembrane region" description="Helical" evidence="2">
    <location>
        <begin position="152"/>
        <end position="179"/>
    </location>
</feature>
<organism evidence="3 4">
    <name type="scientific">Intrasporangium calvum</name>
    <dbReference type="NCBI Taxonomy" id="53358"/>
    <lineage>
        <taxon>Bacteria</taxon>
        <taxon>Bacillati</taxon>
        <taxon>Actinomycetota</taxon>
        <taxon>Actinomycetes</taxon>
        <taxon>Micrococcales</taxon>
        <taxon>Intrasporangiaceae</taxon>
        <taxon>Intrasporangium</taxon>
    </lineage>
</organism>
<accession>A0ABT5GHK3</accession>
<dbReference type="EMBL" id="JAPFQL010000038">
    <property type="protein sequence ID" value="MDC5697622.1"/>
    <property type="molecule type" value="Genomic_DNA"/>
</dbReference>
<dbReference type="RefSeq" id="WP_272462199.1">
    <property type="nucleotide sequence ID" value="NZ_JAPFQL010000038.1"/>
</dbReference>
<evidence type="ECO:0000313" key="4">
    <source>
        <dbReference type="Proteomes" id="UP001150259"/>
    </source>
</evidence>
<name>A0ABT5GHK3_9MICO</name>
<gene>
    <name evidence="3" type="ORF">OO014_10160</name>
</gene>